<dbReference type="EMBL" id="MT142926">
    <property type="protein sequence ID" value="QJA90632.1"/>
    <property type="molecule type" value="Genomic_DNA"/>
</dbReference>
<dbReference type="AlphaFoldDB" id="A0A6M3LA99"/>
<proteinExistence type="predicted"/>
<name>A0A6M3LA99_9ZZZZ</name>
<evidence type="ECO:0000313" key="1">
    <source>
        <dbReference type="EMBL" id="QJA90632.1"/>
    </source>
</evidence>
<accession>A0A6M3LA99</accession>
<organism evidence="1">
    <name type="scientific">viral metagenome</name>
    <dbReference type="NCBI Taxonomy" id="1070528"/>
    <lineage>
        <taxon>unclassified sequences</taxon>
        <taxon>metagenomes</taxon>
        <taxon>organismal metagenomes</taxon>
    </lineage>
</organism>
<sequence>MPYGMKKFKSGYQVIKKSSGKVVAGKKKPLDYEGAKGFIWHAGKGEKASA</sequence>
<reference evidence="1" key="1">
    <citation type="submission" date="2020-03" db="EMBL/GenBank/DDBJ databases">
        <title>The deep terrestrial virosphere.</title>
        <authorList>
            <person name="Holmfeldt K."/>
            <person name="Nilsson E."/>
            <person name="Simone D."/>
            <person name="Lopez-Fernandez M."/>
            <person name="Wu X."/>
            <person name="de Brujin I."/>
            <person name="Lundin D."/>
            <person name="Andersson A."/>
            <person name="Bertilsson S."/>
            <person name="Dopson M."/>
        </authorList>
    </citation>
    <scope>NUCLEOTIDE SEQUENCE</scope>
    <source>
        <strain evidence="1">MM415B03628</strain>
    </source>
</reference>
<protein>
    <submittedName>
        <fullName evidence="1">Uncharacterized protein</fullName>
    </submittedName>
</protein>
<gene>
    <name evidence="1" type="ORF">MM415B03628_0008</name>
</gene>